<keyword evidence="4" id="KW-1185">Reference proteome</keyword>
<dbReference type="EMBL" id="OX365700">
    <property type="protein sequence ID" value="CAI4032260.1"/>
    <property type="molecule type" value="Genomic_DNA"/>
</dbReference>
<organism evidence="3 4">
    <name type="scientific">Nitrospira tepida</name>
    <dbReference type="NCBI Taxonomy" id="2973512"/>
    <lineage>
        <taxon>Bacteria</taxon>
        <taxon>Pseudomonadati</taxon>
        <taxon>Nitrospirota</taxon>
        <taxon>Nitrospiria</taxon>
        <taxon>Nitrospirales</taxon>
        <taxon>Nitrospiraceae</taxon>
        <taxon>Nitrospira</taxon>
    </lineage>
</organism>
<keyword evidence="1" id="KW-1133">Transmembrane helix</keyword>
<dbReference type="InterPro" id="IPR001173">
    <property type="entry name" value="Glyco_trans_2-like"/>
</dbReference>
<dbReference type="Pfam" id="PF00535">
    <property type="entry name" value="Glycos_transf_2"/>
    <property type="match status" value="1"/>
</dbReference>
<evidence type="ECO:0000259" key="2">
    <source>
        <dbReference type="Pfam" id="PF00535"/>
    </source>
</evidence>
<dbReference type="RefSeq" id="WP_289268999.1">
    <property type="nucleotide sequence ID" value="NZ_OX365700.1"/>
</dbReference>
<dbReference type="SUPFAM" id="SSF53448">
    <property type="entry name" value="Nucleotide-diphospho-sugar transferases"/>
    <property type="match status" value="1"/>
</dbReference>
<dbReference type="InterPro" id="IPR050834">
    <property type="entry name" value="Glycosyltransf_2"/>
</dbReference>
<feature type="domain" description="Glycosyltransferase 2-like" evidence="2">
    <location>
        <begin position="6"/>
        <end position="167"/>
    </location>
</feature>
<dbReference type="AlphaFoldDB" id="A0AA86N043"/>
<accession>A0AA86N043</accession>
<evidence type="ECO:0000256" key="1">
    <source>
        <dbReference type="SAM" id="Phobius"/>
    </source>
</evidence>
<keyword evidence="1" id="KW-0812">Transmembrane</keyword>
<dbReference type="Gene3D" id="3.90.550.10">
    <property type="entry name" value="Spore Coat Polysaccharide Biosynthesis Protein SpsA, Chain A"/>
    <property type="match status" value="1"/>
</dbReference>
<proteinExistence type="predicted"/>
<dbReference type="PANTHER" id="PTHR43685:SF3">
    <property type="entry name" value="SLR2126 PROTEIN"/>
    <property type="match status" value="1"/>
</dbReference>
<sequence length="328" mass="35837">MTPSISIIVCSKDRPDDLIAAIASIRSCDEVGRQAELIVVEECPKAREIPDVRYVHLPPLGRGFGHARNSGLKAAGGDILLFIDDDCRAAPGWASALLRPFRSDQSVLGVAGAVLVKGCGPIGYAEHILGFPGGGLRSLHEARGRTMPTRHLSTCNCAYRRAVLEQIGGFPEETPWGGEDALVAERISAIGPCLFMPDAQVYHRTRDGLGKVFSWFVRRGRSDVATIQYRLDRLGCVIGLLRSSWTLKSIPVIGLLAGASNRISLLALVMLIYYGVLLRRYRFAWRYYPHRKALWLVPVVKLVMDLGADVGRGMAWAAKRSPGPLPSP</sequence>
<evidence type="ECO:0000313" key="3">
    <source>
        <dbReference type="EMBL" id="CAI4032260.1"/>
    </source>
</evidence>
<dbReference type="Proteomes" id="UP001179121">
    <property type="component" value="Chromosome"/>
</dbReference>
<protein>
    <submittedName>
        <fullName evidence="3">Glycosyltransferase</fullName>
    </submittedName>
</protein>
<dbReference type="CDD" id="cd00761">
    <property type="entry name" value="Glyco_tranf_GTA_type"/>
    <property type="match status" value="1"/>
</dbReference>
<gene>
    <name evidence="3" type="ORF">DNFV4_02689</name>
</gene>
<dbReference type="PANTHER" id="PTHR43685">
    <property type="entry name" value="GLYCOSYLTRANSFERASE"/>
    <property type="match status" value="1"/>
</dbReference>
<evidence type="ECO:0000313" key="4">
    <source>
        <dbReference type="Proteomes" id="UP001179121"/>
    </source>
</evidence>
<name>A0AA86N043_9BACT</name>
<dbReference type="InterPro" id="IPR029044">
    <property type="entry name" value="Nucleotide-diphossugar_trans"/>
</dbReference>
<dbReference type="KEGG" id="nti:DNFV4_02689"/>
<keyword evidence="1" id="KW-0472">Membrane</keyword>
<reference evidence="3" key="1">
    <citation type="submission" date="2022-10" db="EMBL/GenBank/DDBJ databases">
        <authorList>
            <person name="Koch H."/>
        </authorList>
    </citation>
    <scope>NUCLEOTIDE SEQUENCE</scope>
    <source>
        <strain evidence="3">DNF</strain>
    </source>
</reference>
<feature type="transmembrane region" description="Helical" evidence="1">
    <location>
        <begin position="252"/>
        <end position="276"/>
    </location>
</feature>